<evidence type="ECO:0000313" key="1">
    <source>
        <dbReference type="EMBL" id="CAI9604068.1"/>
    </source>
</evidence>
<gene>
    <name evidence="1" type="ORF">SPARVUS_LOCUS13413900</name>
</gene>
<keyword evidence="2" id="KW-1185">Reference proteome</keyword>
<comment type="caution">
    <text evidence="1">The sequence shown here is derived from an EMBL/GenBank/DDBJ whole genome shotgun (WGS) entry which is preliminary data.</text>
</comment>
<dbReference type="EMBL" id="CATNWA010017922">
    <property type="protein sequence ID" value="CAI9604068.1"/>
    <property type="molecule type" value="Genomic_DNA"/>
</dbReference>
<proteinExistence type="predicted"/>
<sequence length="64" mass="7357">MPLYIRYPHHIAILHQVSPSHCHLTSGIPIRYPFLSYFPGIVPLSTVCAHLCRLNIKWAHRSVP</sequence>
<reference evidence="1" key="1">
    <citation type="submission" date="2023-05" db="EMBL/GenBank/DDBJ databases">
        <authorList>
            <person name="Stuckert A."/>
        </authorList>
    </citation>
    <scope>NUCLEOTIDE SEQUENCE</scope>
</reference>
<dbReference type="Proteomes" id="UP001162483">
    <property type="component" value="Unassembled WGS sequence"/>
</dbReference>
<evidence type="ECO:0000313" key="2">
    <source>
        <dbReference type="Proteomes" id="UP001162483"/>
    </source>
</evidence>
<accession>A0ABN9G983</accession>
<name>A0ABN9G983_9NEOB</name>
<organism evidence="1 2">
    <name type="scientific">Staurois parvus</name>
    <dbReference type="NCBI Taxonomy" id="386267"/>
    <lineage>
        <taxon>Eukaryota</taxon>
        <taxon>Metazoa</taxon>
        <taxon>Chordata</taxon>
        <taxon>Craniata</taxon>
        <taxon>Vertebrata</taxon>
        <taxon>Euteleostomi</taxon>
        <taxon>Amphibia</taxon>
        <taxon>Batrachia</taxon>
        <taxon>Anura</taxon>
        <taxon>Neobatrachia</taxon>
        <taxon>Ranoidea</taxon>
        <taxon>Ranidae</taxon>
        <taxon>Staurois</taxon>
    </lineage>
</organism>
<protein>
    <submittedName>
        <fullName evidence="1">Uncharacterized protein</fullName>
    </submittedName>
</protein>